<proteinExistence type="predicted"/>
<comment type="caution">
    <text evidence="1">The sequence shown here is derived from an EMBL/GenBank/DDBJ whole genome shotgun (WGS) entry which is preliminary data.</text>
</comment>
<organism evidence="1 2">
    <name type="scientific">Streptomyces chiangmaiensis</name>
    <dbReference type="NCBI Taxonomy" id="766497"/>
    <lineage>
        <taxon>Bacteria</taxon>
        <taxon>Bacillati</taxon>
        <taxon>Actinomycetota</taxon>
        <taxon>Actinomycetes</taxon>
        <taxon>Kitasatosporales</taxon>
        <taxon>Streptomycetaceae</taxon>
        <taxon>Streptomyces</taxon>
    </lineage>
</organism>
<evidence type="ECO:0000313" key="2">
    <source>
        <dbReference type="Proteomes" id="UP001333996"/>
    </source>
</evidence>
<dbReference type="EMBL" id="JAYWVC010000115">
    <property type="protein sequence ID" value="MED7825597.1"/>
    <property type="molecule type" value="Genomic_DNA"/>
</dbReference>
<accession>A0ABU7FNC6</accession>
<dbReference type="Proteomes" id="UP001333996">
    <property type="component" value="Unassembled WGS sequence"/>
</dbReference>
<keyword evidence="2" id="KW-1185">Reference proteome</keyword>
<protein>
    <submittedName>
        <fullName evidence="1">PD-(D/E)XK motif protein</fullName>
    </submittedName>
</protein>
<dbReference type="RefSeq" id="WP_329510008.1">
    <property type="nucleotide sequence ID" value="NZ_BAAAYZ010000278.1"/>
</dbReference>
<dbReference type="Pfam" id="PF14390">
    <property type="entry name" value="DUF4420"/>
    <property type="match status" value="1"/>
</dbReference>
<gene>
    <name evidence="1" type="ORF">VXC91_27395</name>
</gene>
<dbReference type="InterPro" id="IPR025534">
    <property type="entry name" value="DUF4420"/>
</dbReference>
<reference evidence="1" key="1">
    <citation type="submission" date="2024-01" db="EMBL/GenBank/DDBJ databases">
        <title>First draft genome sequence data of TA4-1, the type strain of Gram-positive actinobacterium Streptomyces chiangmaiensis.</title>
        <authorList>
            <person name="Yasawong M."/>
            <person name="Nantapong N."/>
        </authorList>
    </citation>
    <scope>NUCLEOTIDE SEQUENCE</scope>
    <source>
        <strain evidence="1">TA4-1</strain>
    </source>
</reference>
<sequence>MNDEELRSLVEEQWTALEAEAATGERRLRVCNLPVDVDSGSLALAVDHEGYRHVLLPIAMHRKVRHGLDGPVLRLRKRPLEDAETYQHYADLACLRHDLDDLFMELCVDVLAAARELPEDPVKALYRVLDRWKALFRTQGTPLGPEELAGLFGELTVLNRLLRKDPSAHRLWYGPEGYRHDFLARTRAVEVKTTTSGEGRRPRIHGLDQLEAPEHGTLCLAWFRVHRVGASGVGIAFSEAVAEVLRLCDDESALLDLLARAGYHPADAVHYQDVRFAIAEERWYVVDAHFPGLTTRALTAAGVPVSVLDVEYTIDLSGEIPATLPPDQVSRMIDSLIQESV</sequence>
<evidence type="ECO:0000313" key="1">
    <source>
        <dbReference type="EMBL" id="MED7825597.1"/>
    </source>
</evidence>
<name>A0ABU7FNC6_9ACTN</name>